<sequence length="1528" mass="170358">MNTPALMQATMRRNRNKGIEPIVIYPEVVHGNPLSGDVVVRYILNKPGFIGGPTLYDDGDILFVYNKGDFLPPGMEAELMRTPVLDIEIFNNKNNAHDAVRKGKYVYAHRYCQQGGNVDEKILQETERLDMAKPRSLVELAELFRKAECLYSYEMSAICTEAMLCGCPVIYMPSEYLTKIPNLDAFHGDGSAWGNTPEQIEHAKRSVGKVYEHYEKQVLEFPEQLERFISITQRAAAEKTHEKRVEKLRPRRPRIGILTGELLDTASYNVRLGDPLALMSPVLDTYFYKNQAAYSYEGEFPFQIDGEFVEVMDMFVIHHGFPIAEFPDLIDLIVESEKPIVYEAGDGSLMARVEPATHFSEGVSRKNEEWLLQHCSLVVASTDAMAEKMLNYTKKAIAFPDLIARDRLVDPMPRGEKVTIGISGDFFQESDWEIVSSALMRIGELYGDAVRIVLLGDIPPGFVKPKNCLQVSVSKRYGDYLVDMAKLSIDIALAPLGGGDFNAFKSDAKWLEYSVIGAATIASDVLTYRWLKEKGLATLVDDTEAGWVDGVCKLIDNPELRSGQANSARQYVLNNRLLENRLGELLEKYLELLPDHLKQLPLLQPGHVVTRRLAETDIDGLTAYREWLASHELRAVHAEQLAERMVMAWGVVPIFNIIMLASAGRLARLSESFASMEKILYRNWRLIVISDAPEPDPVFSSSVQLGWLQLDSLENDQLVVDAINGIIADVPSDWSLLLPAGARLQPNALARIGEEINAHSEYAAIYFDHDVVSPVGHRFCPAFLPDFSPEYLRSMDYIGYAVAFKTENIAMLGGFQPYPKAHCYDALLRVFERGGAECIGHIDDQLISMPWQESKLDVLGNASRQVALENHIVRMGCPARVSEGFVPGTFFFDFQLLSTPLISIVIPNNGSLKDLAACVDSLFEVTGYQNFEVLIVDKGISKPGALEYFNKIQDAYPGRIKIVNCEATSNLSMQCNIGARNAAGEYLLLLRHDFEIAQDNWLERMLATAQQPGVGAVGPRIQDVETGSVKHAGFVLGMPGDLYSVAGSVFEGMSSSLPGYINRNVTMQNYSAISGACLIVEKKIYDAVSGMDESFYGDSLIDVDFCLKIVAGGLRNIYNPHVELLAHLDHDAGDGAVEAKLSSGHLAHPCKDAEVMLERWAPILRRDPGYNRHLSLRSKNMGIELDQTVAWDVDLPNRVRVLGISAFDEGTEYRLSQPLSILRDNGKLDGEIHRTLNGLPSVVELYRQSPNTLLLNVGIHDDIYEAVAAYRKHLPDLRIVFGLDDLGSGTACLYDYYVGRHPDAKQHLQQVLKLCDATIVSTQPLADLLQDMEVETIVIPSRLSRATWDGLASARHLRAKPRVGLVGTGLYGDDIALLDGVIQATCQEVEWVFLGNCPSELAPYFSEMHPTAHFSEHARKMASLNLDLAVAPLEINLFNVARSNIRLLEHGALACPVVCTDIYPFQTNNAPVCRVSNDAAAWIRAIRERAHDWALMEKEGDALKKWVSEHYWLEDHCDDWLRTLQGKD</sequence>
<feature type="domain" description="Glycosyltransferase 2-like" evidence="1">
    <location>
        <begin position="903"/>
        <end position="1026"/>
    </location>
</feature>
<evidence type="ECO:0000259" key="1">
    <source>
        <dbReference type="Pfam" id="PF00535"/>
    </source>
</evidence>
<keyword evidence="3" id="KW-1185">Reference proteome</keyword>
<protein>
    <submittedName>
        <fullName evidence="2">Glycosyl transferase family 2</fullName>
    </submittedName>
</protein>
<dbReference type="SUPFAM" id="SSF53756">
    <property type="entry name" value="UDP-Glycosyltransferase/glycogen phosphorylase"/>
    <property type="match status" value="2"/>
</dbReference>
<keyword evidence="2" id="KW-0808">Transferase</keyword>
<organism evidence="2 3">
    <name type="scientific">Chromobacterium alticapitis</name>
    <dbReference type="NCBI Taxonomy" id="2073169"/>
    <lineage>
        <taxon>Bacteria</taxon>
        <taxon>Pseudomonadati</taxon>
        <taxon>Pseudomonadota</taxon>
        <taxon>Betaproteobacteria</taxon>
        <taxon>Neisseriales</taxon>
        <taxon>Chromobacteriaceae</taxon>
        <taxon>Chromobacterium</taxon>
    </lineage>
</organism>
<dbReference type="InterPro" id="IPR029044">
    <property type="entry name" value="Nucleotide-diphossugar_trans"/>
</dbReference>
<dbReference type="Gene3D" id="3.90.550.10">
    <property type="entry name" value="Spore Coat Polysaccharide Biosynthesis Protein SpsA, Chain A"/>
    <property type="match status" value="2"/>
</dbReference>
<dbReference type="SUPFAM" id="SSF53448">
    <property type="entry name" value="Nucleotide-diphospho-sugar transferases"/>
    <property type="match status" value="2"/>
</dbReference>
<evidence type="ECO:0000313" key="3">
    <source>
        <dbReference type="Proteomes" id="UP000237082"/>
    </source>
</evidence>
<dbReference type="PANTHER" id="PTHR43179">
    <property type="entry name" value="RHAMNOSYLTRANSFERASE WBBL"/>
    <property type="match status" value="1"/>
</dbReference>
<evidence type="ECO:0000313" key="2">
    <source>
        <dbReference type="EMBL" id="POZ62636.1"/>
    </source>
</evidence>
<dbReference type="Gene3D" id="3.40.50.2000">
    <property type="entry name" value="Glycogen Phosphorylase B"/>
    <property type="match status" value="1"/>
</dbReference>
<reference evidence="3" key="1">
    <citation type="submission" date="2018-02" db="EMBL/GenBank/DDBJ databases">
        <authorList>
            <person name="O'Hara-Hanley K."/>
            <person name="Soby S."/>
        </authorList>
    </citation>
    <scope>NUCLEOTIDE SEQUENCE [LARGE SCALE GENOMIC DNA]</scope>
    <source>
        <strain evidence="3">MWU14-2602</strain>
    </source>
</reference>
<dbReference type="Proteomes" id="UP000237082">
    <property type="component" value="Unassembled WGS sequence"/>
</dbReference>
<dbReference type="Pfam" id="PF00535">
    <property type="entry name" value="Glycos_transf_2"/>
    <property type="match status" value="1"/>
</dbReference>
<dbReference type="PANTHER" id="PTHR43179:SF7">
    <property type="entry name" value="RHAMNOSYLTRANSFERASE WBBL"/>
    <property type="match status" value="1"/>
</dbReference>
<accession>A0A2S5DHS3</accession>
<name>A0A2S5DHS3_9NEIS</name>
<proteinExistence type="predicted"/>
<gene>
    <name evidence="2" type="ORF">C2I19_07245</name>
</gene>
<dbReference type="GO" id="GO:0016740">
    <property type="term" value="F:transferase activity"/>
    <property type="evidence" value="ECO:0007669"/>
    <property type="project" value="UniProtKB-KW"/>
</dbReference>
<dbReference type="EMBL" id="PQWB01000026">
    <property type="protein sequence ID" value="POZ62636.1"/>
    <property type="molecule type" value="Genomic_DNA"/>
</dbReference>
<comment type="caution">
    <text evidence="2">The sequence shown here is derived from an EMBL/GenBank/DDBJ whole genome shotgun (WGS) entry which is preliminary data.</text>
</comment>
<dbReference type="InterPro" id="IPR001173">
    <property type="entry name" value="Glyco_trans_2-like"/>
</dbReference>